<sequence>MSPAASNSGSRHDLADEALGQYLLQSGKIPNLRLPIVSTKIGYGQSNPTYFVDDKAGSRYILRKKPPGKIISPVAHQVDREFRVLQALGTVEGFPVPKAYLLCDDPSVIGTAFYVMEFVKGRIFTDNNLGELSPTDRRKAWFSAIETLAWLHSIDPDSIGLEGYGKKTAFYARHCNTWSRIEAQQALVKDAKTGVALGRAHEKYDEIINFVKNNVPGDRYAIMHGDFKLDNLIFHPTEPKVIAILDWELSTIGHPLLDLVYCVSSFFEESVAMGQSDPSSKEFPYKPENRKASGMPEPEELLDRYAELVGYDPRRDGGGKDWEVAAIVHFIRGGTISHGIQARAISGQSSSDFAHQYFERTKAFLDIAFRRMKKLQGREGGVAKL</sequence>
<dbReference type="PANTHER" id="PTHR47829">
    <property type="entry name" value="HYDROLASE, PUTATIVE (AFU_ORTHOLOGUE AFUA_1G12880)-RELATED"/>
    <property type="match status" value="1"/>
</dbReference>
<dbReference type="CDD" id="cd05154">
    <property type="entry name" value="ACAD10_11_N-like"/>
    <property type="match status" value="1"/>
</dbReference>
<accession>A0A9N9UXG9</accession>
<reference evidence="2 3" key="2">
    <citation type="submission" date="2021-10" db="EMBL/GenBank/DDBJ databases">
        <authorList>
            <person name="Piombo E."/>
        </authorList>
    </citation>
    <scope>NUCLEOTIDE SEQUENCE [LARGE SCALE GENOMIC DNA]</scope>
</reference>
<protein>
    <recommendedName>
        <fullName evidence="1">Aminoglycoside phosphotransferase domain-containing protein</fullName>
    </recommendedName>
</protein>
<dbReference type="Pfam" id="PF01636">
    <property type="entry name" value="APH"/>
    <property type="match status" value="1"/>
</dbReference>
<reference evidence="3" key="1">
    <citation type="submission" date="2019-06" db="EMBL/GenBank/DDBJ databases">
        <authorList>
            <person name="Broberg M."/>
        </authorList>
    </citation>
    <scope>NUCLEOTIDE SEQUENCE [LARGE SCALE GENOMIC DNA]</scope>
</reference>
<dbReference type="PROSITE" id="PS00108">
    <property type="entry name" value="PROTEIN_KINASE_ST"/>
    <property type="match status" value="1"/>
</dbReference>
<dbReference type="SUPFAM" id="SSF56112">
    <property type="entry name" value="Protein kinase-like (PK-like)"/>
    <property type="match status" value="1"/>
</dbReference>
<dbReference type="InterPro" id="IPR041726">
    <property type="entry name" value="ACAD10_11_N"/>
</dbReference>
<dbReference type="InterPro" id="IPR052898">
    <property type="entry name" value="ACAD10-like"/>
</dbReference>
<dbReference type="Gene3D" id="3.90.1200.10">
    <property type="match status" value="1"/>
</dbReference>
<dbReference type="Proteomes" id="UP000754883">
    <property type="component" value="Unassembled WGS sequence"/>
</dbReference>
<dbReference type="GO" id="GO:0004672">
    <property type="term" value="F:protein kinase activity"/>
    <property type="evidence" value="ECO:0007669"/>
    <property type="project" value="InterPro"/>
</dbReference>
<dbReference type="AlphaFoldDB" id="A0A9N9UXG9"/>
<dbReference type="Gene3D" id="3.30.200.20">
    <property type="entry name" value="Phosphorylase Kinase, domain 1"/>
    <property type="match status" value="1"/>
</dbReference>
<evidence type="ECO:0000313" key="2">
    <source>
        <dbReference type="EMBL" id="CAH0003496.1"/>
    </source>
</evidence>
<keyword evidence="3" id="KW-1185">Reference proteome</keyword>
<gene>
    <name evidence="2" type="ORF">CBYS24578_00014670</name>
</gene>
<dbReference type="PANTHER" id="PTHR47829:SF1">
    <property type="entry name" value="HAD FAMILY PHOSPHATASE"/>
    <property type="match status" value="1"/>
</dbReference>
<dbReference type="InterPro" id="IPR008271">
    <property type="entry name" value="Ser/Thr_kinase_AS"/>
</dbReference>
<dbReference type="EMBL" id="CABFNO020001564">
    <property type="protein sequence ID" value="CAH0003496.1"/>
    <property type="molecule type" value="Genomic_DNA"/>
</dbReference>
<evidence type="ECO:0000259" key="1">
    <source>
        <dbReference type="Pfam" id="PF01636"/>
    </source>
</evidence>
<evidence type="ECO:0000313" key="3">
    <source>
        <dbReference type="Proteomes" id="UP000754883"/>
    </source>
</evidence>
<comment type="caution">
    <text evidence="2">The sequence shown here is derived from an EMBL/GenBank/DDBJ whole genome shotgun (WGS) entry which is preliminary data.</text>
</comment>
<dbReference type="InterPro" id="IPR011009">
    <property type="entry name" value="Kinase-like_dom_sf"/>
</dbReference>
<organism evidence="2 3">
    <name type="scientific">Clonostachys byssicola</name>
    <dbReference type="NCBI Taxonomy" id="160290"/>
    <lineage>
        <taxon>Eukaryota</taxon>
        <taxon>Fungi</taxon>
        <taxon>Dikarya</taxon>
        <taxon>Ascomycota</taxon>
        <taxon>Pezizomycotina</taxon>
        <taxon>Sordariomycetes</taxon>
        <taxon>Hypocreomycetidae</taxon>
        <taxon>Hypocreales</taxon>
        <taxon>Bionectriaceae</taxon>
        <taxon>Clonostachys</taxon>
    </lineage>
</organism>
<name>A0A9N9UXG9_9HYPO</name>
<dbReference type="InterPro" id="IPR002575">
    <property type="entry name" value="Aminoglycoside_PTrfase"/>
</dbReference>
<feature type="domain" description="Aminoglycoside phosphotransferase" evidence="1">
    <location>
        <begin position="40"/>
        <end position="270"/>
    </location>
</feature>
<dbReference type="OrthoDB" id="191037at2759"/>
<proteinExistence type="predicted"/>